<name>A0A0F3P952_ORITS</name>
<keyword evidence="1" id="KW-0812">Transmembrane</keyword>
<reference evidence="2 3" key="1">
    <citation type="submission" date="2015-01" db="EMBL/GenBank/DDBJ databases">
        <title>Genome Sequencing of Rickettsiales.</title>
        <authorList>
            <person name="Daugherty S.C."/>
            <person name="Su Q."/>
            <person name="Abolude K."/>
            <person name="Beier-Sexton M."/>
            <person name="Carlyon J.A."/>
            <person name="Carter R."/>
            <person name="Day N.P."/>
            <person name="Dumler S.J."/>
            <person name="Dyachenko V."/>
            <person name="Godinez A."/>
            <person name="Kurtti T.J."/>
            <person name="Lichay M."/>
            <person name="Mullins K.E."/>
            <person name="Ott S."/>
            <person name="Pappas-Brown V."/>
            <person name="Paris D.H."/>
            <person name="Patel P."/>
            <person name="Richards A.L."/>
            <person name="Sadzewicz L."/>
            <person name="Sears K."/>
            <person name="Seidman D."/>
            <person name="Sengamalay N."/>
            <person name="Stenos J."/>
            <person name="Tallon L.J."/>
            <person name="Vincent G."/>
            <person name="Fraser C.M."/>
            <person name="Munderloh U."/>
            <person name="Dunning-Hotopp J.C."/>
        </authorList>
    </citation>
    <scope>NUCLEOTIDE SEQUENCE [LARGE SCALE GENOMIC DNA]</scope>
    <source>
        <strain evidence="2 3">TA716</strain>
    </source>
</reference>
<gene>
    <name evidence="2" type="ORF">OTSTA716_0760</name>
</gene>
<comment type="caution">
    <text evidence="2">The sequence shown here is derived from an EMBL/GenBank/DDBJ whole genome shotgun (WGS) entry which is preliminary data.</text>
</comment>
<dbReference type="EMBL" id="LAOA01000020">
    <property type="protein sequence ID" value="KJV76492.1"/>
    <property type="molecule type" value="Genomic_DNA"/>
</dbReference>
<dbReference type="AlphaFoldDB" id="A0A0F3P952"/>
<protein>
    <submittedName>
        <fullName evidence="2">Uncharacterized protein</fullName>
    </submittedName>
</protein>
<feature type="transmembrane region" description="Helical" evidence="1">
    <location>
        <begin position="12"/>
        <end position="32"/>
    </location>
</feature>
<proteinExistence type="predicted"/>
<organism evidence="2 3">
    <name type="scientific">Orientia tsutsugamushi str. TA716</name>
    <dbReference type="NCBI Taxonomy" id="1359175"/>
    <lineage>
        <taxon>Bacteria</taxon>
        <taxon>Pseudomonadati</taxon>
        <taxon>Pseudomonadota</taxon>
        <taxon>Alphaproteobacteria</taxon>
        <taxon>Rickettsiales</taxon>
        <taxon>Rickettsiaceae</taxon>
        <taxon>Rickettsieae</taxon>
        <taxon>Orientia</taxon>
    </lineage>
</organism>
<evidence type="ECO:0000256" key="1">
    <source>
        <dbReference type="SAM" id="Phobius"/>
    </source>
</evidence>
<keyword evidence="1" id="KW-1133">Transmembrane helix</keyword>
<dbReference type="Proteomes" id="UP000033671">
    <property type="component" value="Unassembled WGS sequence"/>
</dbReference>
<evidence type="ECO:0000313" key="3">
    <source>
        <dbReference type="Proteomes" id="UP000033671"/>
    </source>
</evidence>
<accession>A0A0F3P952</accession>
<dbReference type="PATRIC" id="fig|1359175.3.peg.1283"/>
<sequence>MAKGEYIRHGTVYFFLFIIFFNTQAVTATPWIPDVNKYNIFITYSSTDSRVTESCRMLYEQRLLQKKEVLEYNQALHKGISSLLSEVQSIHYRIIESLNEKIQSQRANVKLLQQWEILMLLEGGMYSPLGEEGVRKAQELMIKKADSTPTSQLAFNAINNLQLTLTNLESALIDPMNMSEELKQSLKQDLKNTINTIQGMPNSNVKDVTTIRQLIDKLKFEVKKLAEDNTKYYPTSTISIAFECGIFSCLALGINFHYQEMPDFINDIAGKIIDFKLLAKWQLYKSNRMLIAIQPMLAFKFGTEQEAKQFSELYLLAAYIYRLRSIKLIHLVEVGGAIESISQLMSDYVLKCGIGYVAEFKNSFKIIAQRNYYIYQNNKQDQNTIIHDQISIARSVYSNKKDQLELTVQFGIFVERYRAYKGPNSKGIVVGLWIKN</sequence>
<dbReference type="RefSeq" id="WP_045916924.1">
    <property type="nucleotide sequence ID" value="NZ_LAOA01000020.1"/>
</dbReference>
<keyword evidence="1" id="KW-0472">Membrane</keyword>
<evidence type="ECO:0000313" key="2">
    <source>
        <dbReference type="EMBL" id="KJV76492.1"/>
    </source>
</evidence>